<comment type="cofactor">
    <cofactor evidence="1">
        <name>Mg(2+)</name>
        <dbReference type="ChEBI" id="CHEBI:18420"/>
    </cofactor>
</comment>
<name>A0A399R4Y7_9PROT</name>
<dbReference type="InterPro" id="IPR029401">
    <property type="entry name" value="Nudix_N"/>
</dbReference>
<protein>
    <submittedName>
        <fullName evidence="5">NUDIX domain-containing protein</fullName>
    </submittedName>
</protein>
<sequence>MTQTVDEKFELGVPNGDDRERRICQTCGFVDYRNPRIVAGSVVTKDDQILLCKRAIEPRKGFWTLPAGYMELGETIEEAAQREAREEACATIEIDRMLATYSIPRIGQVQVMFRARLASDFKAGPESLDVQLFDWKDIPWSELAFPTVVWALTHFAETRGQADFVPFGNPANTDKVTR</sequence>
<dbReference type="InterPro" id="IPR015797">
    <property type="entry name" value="NUDIX_hydrolase-like_dom_sf"/>
</dbReference>
<dbReference type="PROSITE" id="PS51462">
    <property type="entry name" value="NUDIX"/>
    <property type="match status" value="1"/>
</dbReference>
<dbReference type="Gene3D" id="2.20.70.10">
    <property type="match status" value="1"/>
</dbReference>
<feature type="domain" description="Nudix hydrolase" evidence="4">
    <location>
        <begin position="34"/>
        <end position="158"/>
    </location>
</feature>
<comment type="caution">
    <text evidence="5">The sequence shown here is derived from an EMBL/GenBank/DDBJ whole genome shotgun (WGS) entry which is preliminary data.</text>
</comment>
<dbReference type="Proteomes" id="UP000265431">
    <property type="component" value="Unassembled WGS sequence"/>
</dbReference>
<dbReference type="Pfam" id="PF00293">
    <property type="entry name" value="NUDIX"/>
    <property type="match status" value="1"/>
</dbReference>
<organism evidence="5 6">
    <name type="scientific">Henriciella barbarensis</name>
    <dbReference type="NCBI Taxonomy" id="86342"/>
    <lineage>
        <taxon>Bacteria</taxon>
        <taxon>Pseudomonadati</taxon>
        <taxon>Pseudomonadota</taxon>
        <taxon>Alphaproteobacteria</taxon>
        <taxon>Hyphomonadales</taxon>
        <taxon>Hyphomonadaceae</taxon>
        <taxon>Henriciella</taxon>
    </lineage>
</organism>
<dbReference type="PANTHER" id="PTHR43222">
    <property type="entry name" value="NUDIX HYDROLASE 23"/>
    <property type="match status" value="1"/>
</dbReference>
<dbReference type="InterPro" id="IPR020476">
    <property type="entry name" value="Nudix_hydrolase"/>
</dbReference>
<dbReference type="EMBL" id="QWGB01000005">
    <property type="protein sequence ID" value="RIJ24489.1"/>
    <property type="molecule type" value="Genomic_DNA"/>
</dbReference>
<evidence type="ECO:0000259" key="4">
    <source>
        <dbReference type="PROSITE" id="PS51462"/>
    </source>
</evidence>
<evidence type="ECO:0000313" key="5">
    <source>
        <dbReference type="EMBL" id="RIJ24489.1"/>
    </source>
</evidence>
<dbReference type="GO" id="GO:0016787">
    <property type="term" value="F:hydrolase activity"/>
    <property type="evidence" value="ECO:0007669"/>
    <property type="project" value="UniProtKB-KW"/>
</dbReference>
<keyword evidence="3" id="KW-0460">Magnesium</keyword>
<dbReference type="PRINTS" id="PR00502">
    <property type="entry name" value="NUDIXFAMILY"/>
</dbReference>
<dbReference type="Pfam" id="PF14803">
    <property type="entry name" value="Zn_ribbon_Nudix"/>
    <property type="match status" value="1"/>
</dbReference>
<accession>A0A399R4Y7</accession>
<evidence type="ECO:0000313" key="6">
    <source>
        <dbReference type="Proteomes" id="UP000265431"/>
    </source>
</evidence>
<gene>
    <name evidence="5" type="ORF">D1224_09720</name>
</gene>
<reference evidence="5 6" key="1">
    <citation type="submission" date="2018-08" db="EMBL/GenBank/DDBJ databases">
        <title>Henriciella mobilis sp. nov., isolated from seawater.</title>
        <authorList>
            <person name="Cheng H."/>
            <person name="Wu Y.-H."/>
            <person name="Xu X.-W."/>
            <person name="Guo L.-L."/>
        </authorList>
    </citation>
    <scope>NUCLEOTIDE SEQUENCE [LARGE SCALE GENOMIC DNA]</scope>
    <source>
        <strain evidence="5 6">CCUG66934</strain>
    </source>
</reference>
<dbReference type="CDD" id="cd04511">
    <property type="entry name" value="NUDIX_Hydrolase"/>
    <property type="match status" value="1"/>
</dbReference>
<evidence type="ECO:0000256" key="1">
    <source>
        <dbReference type="ARBA" id="ARBA00001946"/>
    </source>
</evidence>
<keyword evidence="2" id="KW-0378">Hydrolase</keyword>
<evidence type="ECO:0000256" key="2">
    <source>
        <dbReference type="ARBA" id="ARBA00022801"/>
    </source>
</evidence>
<dbReference type="SUPFAM" id="SSF55811">
    <property type="entry name" value="Nudix"/>
    <property type="match status" value="1"/>
</dbReference>
<proteinExistence type="predicted"/>
<dbReference type="RefSeq" id="WP_119379678.1">
    <property type="nucleotide sequence ID" value="NZ_QWGB01000005.1"/>
</dbReference>
<dbReference type="InterPro" id="IPR000086">
    <property type="entry name" value="NUDIX_hydrolase_dom"/>
</dbReference>
<evidence type="ECO:0000256" key="3">
    <source>
        <dbReference type="ARBA" id="ARBA00022842"/>
    </source>
</evidence>
<dbReference type="PANTHER" id="PTHR43222:SF2">
    <property type="entry name" value="NUDIX HYDROLASE 23, CHLOROPLASTIC"/>
    <property type="match status" value="1"/>
</dbReference>
<dbReference type="Gene3D" id="3.90.79.10">
    <property type="entry name" value="Nucleoside Triphosphate Pyrophosphohydrolase"/>
    <property type="match status" value="1"/>
</dbReference>
<dbReference type="AlphaFoldDB" id="A0A399R4Y7"/>
<keyword evidence="6" id="KW-1185">Reference proteome</keyword>
<dbReference type="OrthoDB" id="9761969at2"/>